<name>A0ABR0EMX8_ZASCE</name>
<feature type="signal peptide" evidence="2">
    <location>
        <begin position="1"/>
        <end position="17"/>
    </location>
</feature>
<keyword evidence="2" id="KW-0732">Signal</keyword>
<evidence type="ECO:0000256" key="2">
    <source>
        <dbReference type="SAM" id="SignalP"/>
    </source>
</evidence>
<organism evidence="3 4">
    <name type="scientific">Zasmidium cellare</name>
    <name type="common">Wine cellar mold</name>
    <name type="synonym">Racodium cellare</name>
    <dbReference type="NCBI Taxonomy" id="395010"/>
    <lineage>
        <taxon>Eukaryota</taxon>
        <taxon>Fungi</taxon>
        <taxon>Dikarya</taxon>
        <taxon>Ascomycota</taxon>
        <taxon>Pezizomycotina</taxon>
        <taxon>Dothideomycetes</taxon>
        <taxon>Dothideomycetidae</taxon>
        <taxon>Mycosphaerellales</taxon>
        <taxon>Mycosphaerellaceae</taxon>
        <taxon>Zasmidium</taxon>
    </lineage>
</organism>
<accession>A0ABR0EMX8</accession>
<dbReference type="PANTHER" id="PTHR36578">
    <property type="entry name" value="CHROMOSOME 15, WHOLE GENOME SHOTGUN SEQUENCE"/>
    <property type="match status" value="1"/>
</dbReference>
<feature type="compositionally biased region" description="Polar residues" evidence="1">
    <location>
        <begin position="58"/>
        <end position="71"/>
    </location>
</feature>
<evidence type="ECO:0000256" key="1">
    <source>
        <dbReference type="SAM" id="MobiDB-lite"/>
    </source>
</evidence>
<comment type="caution">
    <text evidence="3">The sequence shown here is derived from an EMBL/GenBank/DDBJ whole genome shotgun (WGS) entry which is preliminary data.</text>
</comment>
<evidence type="ECO:0000313" key="3">
    <source>
        <dbReference type="EMBL" id="KAK4502530.1"/>
    </source>
</evidence>
<proteinExistence type="predicted"/>
<sequence length="352" mass="37013">MRASFVPIVALAGLASAQQLDIAAINVAPLPATTAAPVGATAQSSLAYNSAAAATSATDDVQPTSAPSSANKVKRGDCSPQPAGAGPKVSPDTPEAFSNYPYFHALANSVGPPFPYIEKFRDLNGSTQQNSYLTYYVLNSYDVIKCAQYCNNVDLCTAFNLYVERDPSLDPGAACPNPPSTTNYKCALWGSSISRDSATNTGQYREQFHVVIAASNGYDKTPFVTPTAPANFSLSASLGNKAITLAGQFSLGSEFFAGPYDPSLCGFYATAQTSANRADAQAKGLKTYQAANSFNSYFVYKGGFAWGTYCTLFNKNIDSSYAGNINASSNGVTYGVGSSFQWSLTQQDAGTL</sequence>
<reference evidence="3 4" key="1">
    <citation type="journal article" date="2023" name="G3 (Bethesda)">
        <title>A chromosome-level genome assembly of Zasmidium syzygii isolated from banana leaves.</title>
        <authorList>
            <person name="van Westerhoven A.C."/>
            <person name="Mehrabi R."/>
            <person name="Talebi R."/>
            <person name="Steentjes M.B.F."/>
            <person name="Corcolon B."/>
            <person name="Chong P.A."/>
            <person name="Kema G.H.J."/>
            <person name="Seidl M.F."/>
        </authorList>
    </citation>
    <scope>NUCLEOTIDE SEQUENCE [LARGE SCALE GENOMIC DNA]</scope>
    <source>
        <strain evidence="3 4">P124</strain>
    </source>
</reference>
<feature type="region of interest" description="Disordered" evidence="1">
    <location>
        <begin position="57"/>
        <end position="91"/>
    </location>
</feature>
<dbReference type="EMBL" id="JAXOVC010000004">
    <property type="protein sequence ID" value="KAK4502530.1"/>
    <property type="molecule type" value="Genomic_DNA"/>
</dbReference>
<protein>
    <submittedName>
        <fullName evidence="3">Uncharacterized protein</fullName>
    </submittedName>
</protein>
<evidence type="ECO:0000313" key="4">
    <source>
        <dbReference type="Proteomes" id="UP001305779"/>
    </source>
</evidence>
<dbReference type="PANTHER" id="PTHR36578:SF1">
    <property type="entry name" value="APPLE DOMAIN-CONTAINING PROTEIN"/>
    <property type="match status" value="1"/>
</dbReference>
<feature type="chain" id="PRO_5046577711" evidence="2">
    <location>
        <begin position="18"/>
        <end position="352"/>
    </location>
</feature>
<dbReference type="Proteomes" id="UP001305779">
    <property type="component" value="Unassembled WGS sequence"/>
</dbReference>
<gene>
    <name evidence="3" type="ORF">PRZ48_005955</name>
</gene>
<keyword evidence="4" id="KW-1185">Reference proteome</keyword>